<proteinExistence type="predicted"/>
<keyword evidence="1" id="KW-1133">Transmembrane helix</keyword>
<reference evidence="2" key="1">
    <citation type="journal article" date="2022" name="Biotechnol. Bioprocess Eng.">
        <title>Pan-genome Analysis Reveals Comparative Genomic Features of Central Metabolic Pathways in Methylorubrum extorquens.</title>
        <authorList>
            <person name="Lee G.M."/>
            <person name="Scott-Nevros Z.K."/>
            <person name="Lee S.-M."/>
            <person name="Kim D."/>
        </authorList>
    </citation>
    <scope>NUCLEOTIDE SEQUENCE</scope>
    <source>
        <strain evidence="2">ATCC 55366</strain>
    </source>
</reference>
<evidence type="ECO:0000256" key="1">
    <source>
        <dbReference type="SAM" id="Phobius"/>
    </source>
</evidence>
<keyword evidence="1" id="KW-0812">Transmembrane</keyword>
<sequence length="60" mass="6468">MFPNEITAIALATALGALAIIILARPNRRPATSRRPEPQSSGRGRVAMLELRACLRNKVG</sequence>
<feature type="transmembrane region" description="Helical" evidence="1">
    <location>
        <begin position="6"/>
        <end position="24"/>
    </location>
</feature>
<dbReference type="AlphaFoldDB" id="A0AAX3WIQ4"/>
<dbReference type="Proteomes" id="UP001223720">
    <property type="component" value="Chromosome"/>
</dbReference>
<organism evidence="2 3">
    <name type="scientific">Methylorubrum extorquens</name>
    <name type="common">Methylobacterium dichloromethanicum</name>
    <name type="synonym">Methylobacterium extorquens</name>
    <dbReference type="NCBI Taxonomy" id="408"/>
    <lineage>
        <taxon>Bacteria</taxon>
        <taxon>Pseudomonadati</taxon>
        <taxon>Pseudomonadota</taxon>
        <taxon>Alphaproteobacteria</taxon>
        <taxon>Hyphomicrobiales</taxon>
        <taxon>Methylobacteriaceae</taxon>
        <taxon>Methylorubrum</taxon>
    </lineage>
</organism>
<evidence type="ECO:0000313" key="2">
    <source>
        <dbReference type="EMBL" id="WHQ71398.1"/>
    </source>
</evidence>
<keyword evidence="1" id="KW-0472">Membrane</keyword>
<dbReference type="EMBL" id="CP073633">
    <property type="protein sequence ID" value="WHQ71398.1"/>
    <property type="molecule type" value="Genomic_DNA"/>
</dbReference>
<gene>
    <name evidence="2" type="ORF">KEC54_07550</name>
</gene>
<protein>
    <submittedName>
        <fullName evidence="2">Uncharacterized protein</fullName>
    </submittedName>
</protein>
<accession>A0AAX3WIQ4</accession>
<dbReference type="RefSeq" id="WP_283535993.1">
    <property type="nucleotide sequence ID" value="NZ_CP073633.1"/>
</dbReference>
<evidence type="ECO:0000313" key="3">
    <source>
        <dbReference type="Proteomes" id="UP001223720"/>
    </source>
</evidence>
<name>A0AAX3WIQ4_METEX</name>